<dbReference type="Proteomes" id="UP000010296">
    <property type="component" value="Unassembled WGS sequence"/>
</dbReference>
<dbReference type="GO" id="GO:0005737">
    <property type="term" value="C:cytoplasm"/>
    <property type="evidence" value="ECO:0007669"/>
    <property type="project" value="InterPro"/>
</dbReference>
<reference evidence="3 4" key="1">
    <citation type="submission" date="2010-12" db="EMBL/GenBank/DDBJ databases">
        <authorList>
            <person name="Muzny D."/>
            <person name="Qin X."/>
            <person name="Deng J."/>
            <person name="Jiang H."/>
            <person name="Liu Y."/>
            <person name="Qu J."/>
            <person name="Song X.-Z."/>
            <person name="Zhang L."/>
            <person name="Thornton R."/>
            <person name="Coyle M."/>
            <person name="Francisco L."/>
            <person name="Jackson L."/>
            <person name="Javaid M."/>
            <person name="Korchina V."/>
            <person name="Kovar C."/>
            <person name="Mata R."/>
            <person name="Mathew T."/>
            <person name="Ngo R."/>
            <person name="Nguyen L."/>
            <person name="Nguyen N."/>
            <person name="Okwuonu G."/>
            <person name="Ongeri F."/>
            <person name="Pham C."/>
            <person name="Simmons D."/>
            <person name="Wilczek-Boney K."/>
            <person name="Hale W."/>
            <person name="Jakkamsetti A."/>
            <person name="Pham P."/>
            <person name="Ruth R."/>
            <person name="San Lucas F."/>
            <person name="Warren J."/>
            <person name="Zhang J."/>
            <person name="Zhao Z."/>
            <person name="Zhou C."/>
            <person name="Zhu D."/>
            <person name="Lee S."/>
            <person name="Bess C."/>
            <person name="Blankenburg K."/>
            <person name="Forbes L."/>
            <person name="Fu Q."/>
            <person name="Gubbala S."/>
            <person name="Hirani K."/>
            <person name="Jayaseelan J.C."/>
            <person name="Lara F."/>
            <person name="Munidasa M."/>
            <person name="Palculict T."/>
            <person name="Patil S."/>
            <person name="Pu L.-L."/>
            <person name="Saada N."/>
            <person name="Tang L."/>
            <person name="Weissenberger G."/>
            <person name="Zhu Y."/>
            <person name="Hemphill L."/>
            <person name="Shang Y."/>
            <person name="Youmans B."/>
            <person name="Ayvaz T."/>
            <person name="Ross M."/>
            <person name="Santibanez J."/>
            <person name="Aqrawi P."/>
            <person name="Gross S."/>
            <person name="Joshi V."/>
            <person name="Fowler G."/>
            <person name="Nazareth L."/>
            <person name="Reid J."/>
            <person name="Worley K."/>
            <person name="Petrosino J."/>
            <person name="Highlander S."/>
            <person name="Gibbs R."/>
        </authorList>
    </citation>
    <scope>NUCLEOTIDE SEQUENCE [LARGE SCALE GENOMIC DNA]</scope>
    <source>
        <strain evidence="4">DSM 15952 / CCUG 50447 / LMG 22039 / TP 1.5</strain>
    </source>
</reference>
<comment type="caution">
    <text evidence="3">The sequence shown here is derived from an EMBL/GenBank/DDBJ whole genome shotgun (WGS) entry which is preliminary data.</text>
</comment>
<dbReference type="PANTHER" id="PTHR39191:SF1">
    <property type="entry name" value="DUF4922 DOMAIN-CONTAINING PROTEIN"/>
    <property type="match status" value="1"/>
</dbReference>
<comment type="pathway">
    <text evidence="2">Carbohydrate metabolism; galactose metabolism.</text>
</comment>
<evidence type="ECO:0000256" key="1">
    <source>
        <dbReference type="ARBA" id="ARBA00001107"/>
    </source>
</evidence>
<protein>
    <submittedName>
        <fullName evidence="3">Uncharacterized protein</fullName>
    </submittedName>
</protein>
<dbReference type="EMBL" id="AEPV01000066">
    <property type="protein sequence ID" value="EFU73499.1"/>
    <property type="molecule type" value="Genomic_DNA"/>
</dbReference>
<dbReference type="AlphaFoldDB" id="E6LGX5"/>
<evidence type="ECO:0000313" key="4">
    <source>
        <dbReference type="Proteomes" id="UP000010296"/>
    </source>
</evidence>
<dbReference type="HOGENOM" id="CLU_660118_0_0_9"/>
<proteinExistence type="predicted"/>
<organism evidence="3 4">
    <name type="scientific">Enterococcus italicus (strain DSM 15952 / CCUG 50447 / LMG 22039 / TP 1.5)</name>
    <dbReference type="NCBI Taxonomy" id="888064"/>
    <lineage>
        <taxon>Bacteria</taxon>
        <taxon>Bacillati</taxon>
        <taxon>Bacillota</taxon>
        <taxon>Bacilli</taxon>
        <taxon>Lactobacillales</taxon>
        <taxon>Enterococcaceae</taxon>
        <taxon>Enterococcus</taxon>
    </lineage>
</organism>
<comment type="catalytic activity">
    <reaction evidence="1">
        <text>alpha-D-galactose 1-phosphate + UDP-alpha-D-glucose = alpha-D-glucose 1-phosphate + UDP-alpha-D-galactose</text>
        <dbReference type="Rhea" id="RHEA:13989"/>
        <dbReference type="ChEBI" id="CHEBI:58336"/>
        <dbReference type="ChEBI" id="CHEBI:58601"/>
        <dbReference type="ChEBI" id="CHEBI:58885"/>
        <dbReference type="ChEBI" id="CHEBI:66914"/>
        <dbReference type="EC" id="2.7.7.12"/>
    </reaction>
</comment>
<evidence type="ECO:0000256" key="2">
    <source>
        <dbReference type="ARBA" id="ARBA00004947"/>
    </source>
</evidence>
<gene>
    <name evidence="3" type="ORF">HMPREF9088_1615</name>
</gene>
<dbReference type="STRING" id="888064.HMPREF9088_1615"/>
<keyword evidence="4" id="KW-1185">Reference proteome</keyword>
<dbReference type="eggNOG" id="COG4468">
    <property type="taxonomic scope" value="Bacteria"/>
</dbReference>
<name>E6LGX5_ENTI1</name>
<accession>E6LGX5</accession>
<dbReference type="PANTHER" id="PTHR39191">
    <property type="entry name" value="GALACTOSE-1-PHOSPHATE URIDYLYLTRANSFERASE"/>
    <property type="match status" value="1"/>
</dbReference>
<dbReference type="GO" id="GO:0006012">
    <property type="term" value="P:galactose metabolic process"/>
    <property type="evidence" value="ECO:0007669"/>
    <property type="project" value="InterPro"/>
</dbReference>
<evidence type="ECO:0000313" key="3">
    <source>
        <dbReference type="EMBL" id="EFU73499.1"/>
    </source>
</evidence>
<dbReference type="InterPro" id="IPR000766">
    <property type="entry name" value="GalP_uridyl_Trfase_II"/>
</dbReference>
<dbReference type="GO" id="GO:0008108">
    <property type="term" value="F:UDP-glucose:hexose-1-phosphate uridylyltransferase activity"/>
    <property type="evidence" value="ECO:0007669"/>
    <property type="project" value="UniProtKB-EC"/>
</dbReference>
<sequence>MVTKTNMTDQMGQVIVDFTTIAIQTGGWMEMDRLYLYNRLKTMSGYSGELSQPVHAINANEAPELAAQLTECYFQQSKQDQVSEVEWKKKLVDFLDLLTPPTSVVNALFAKYYAKSPKEATDYFYQLNKITGTIQKVGELIDEPLFDKAQFKACIVPDGAMEKAFDADYRFDMEGSCGATTEEIHTNRRMIRMNLQGESYGFHYLSDEILAEEFTVIAEKEQSLSLHAKLSHLGRLVELFPHYFVATNNGNNQERVGDQYRGASDPLPIYQASTKFQCKLPFFPEVAVTALNWPVPVLRIQATNQHALLKTAEYVIKALQQGEQIGDANNSLHLATASKDVLLLARKSDSGHELYVAFHSEKTLTEVQALGAFGILVMPNASIADHKRFIQQLNGTFHTF</sequence>